<reference evidence="1" key="2">
    <citation type="submission" date="2015-03" db="UniProtKB">
        <authorList>
            <consortium name="EnsemblPlants"/>
        </authorList>
    </citation>
    <scope>IDENTIFICATION</scope>
</reference>
<dbReference type="Proteomes" id="UP000032141">
    <property type="component" value="Chromosome C3"/>
</dbReference>
<reference evidence="1 2" key="1">
    <citation type="journal article" date="2014" name="Genome Biol.">
        <title>Transcriptome and methylome profiling reveals relics of genome dominance in the mesopolyploid Brassica oleracea.</title>
        <authorList>
            <person name="Parkin I.A."/>
            <person name="Koh C."/>
            <person name="Tang H."/>
            <person name="Robinson S.J."/>
            <person name="Kagale S."/>
            <person name="Clarke W.E."/>
            <person name="Town C.D."/>
            <person name="Nixon J."/>
            <person name="Krishnakumar V."/>
            <person name="Bidwell S.L."/>
            <person name="Denoeud F."/>
            <person name="Belcram H."/>
            <person name="Links M.G."/>
            <person name="Just J."/>
            <person name="Clarke C."/>
            <person name="Bender T."/>
            <person name="Huebert T."/>
            <person name="Mason A.S."/>
            <person name="Pires J.C."/>
            <person name="Barker G."/>
            <person name="Moore J."/>
            <person name="Walley P.G."/>
            <person name="Manoli S."/>
            <person name="Batley J."/>
            <person name="Edwards D."/>
            <person name="Nelson M.N."/>
            <person name="Wang X."/>
            <person name="Paterson A.H."/>
            <person name="King G."/>
            <person name="Bancroft I."/>
            <person name="Chalhoub B."/>
            <person name="Sharpe A.G."/>
        </authorList>
    </citation>
    <scope>NUCLEOTIDE SEQUENCE</scope>
    <source>
        <strain evidence="1 2">cv. TO1000</strain>
    </source>
</reference>
<dbReference type="HOGENOM" id="CLU_2545766_0_0_1"/>
<dbReference type="EnsemblPlants" id="Bo3g143910.1">
    <property type="protein sequence ID" value="Bo3g143910.1"/>
    <property type="gene ID" value="Bo3g143910"/>
</dbReference>
<accession>A0A0D3BIT1</accession>
<proteinExistence type="predicted"/>
<protein>
    <submittedName>
        <fullName evidence="1">Uncharacterized protein</fullName>
    </submittedName>
</protein>
<evidence type="ECO:0000313" key="2">
    <source>
        <dbReference type="Proteomes" id="UP000032141"/>
    </source>
</evidence>
<keyword evidence="2" id="KW-1185">Reference proteome</keyword>
<organism evidence="1 2">
    <name type="scientific">Brassica oleracea var. oleracea</name>
    <dbReference type="NCBI Taxonomy" id="109376"/>
    <lineage>
        <taxon>Eukaryota</taxon>
        <taxon>Viridiplantae</taxon>
        <taxon>Streptophyta</taxon>
        <taxon>Embryophyta</taxon>
        <taxon>Tracheophyta</taxon>
        <taxon>Spermatophyta</taxon>
        <taxon>Magnoliopsida</taxon>
        <taxon>eudicotyledons</taxon>
        <taxon>Gunneridae</taxon>
        <taxon>Pentapetalae</taxon>
        <taxon>rosids</taxon>
        <taxon>malvids</taxon>
        <taxon>Brassicales</taxon>
        <taxon>Brassicaceae</taxon>
        <taxon>Brassiceae</taxon>
        <taxon>Brassica</taxon>
    </lineage>
</organism>
<dbReference type="Gramene" id="Bo3g143910.1">
    <property type="protein sequence ID" value="Bo3g143910.1"/>
    <property type="gene ID" value="Bo3g143910"/>
</dbReference>
<evidence type="ECO:0000313" key="1">
    <source>
        <dbReference type="EnsemblPlants" id="Bo3g143910.1"/>
    </source>
</evidence>
<sequence>MHIKIKQTRLETHKIQEMTTSMTPLLLKRIRMFFRSAMVRSMSAKRSTDRASAPCPRPALMSLTTSFGYPVYSSSSSKDNTVR</sequence>
<name>A0A0D3BIT1_BRAOL</name>
<dbReference type="AlphaFoldDB" id="A0A0D3BIT1"/>